<feature type="region of interest" description="Disordered" evidence="1">
    <location>
        <begin position="23"/>
        <end position="62"/>
    </location>
</feature>
<evidence type="ECO:0000313" key="2">
    <source>
        <dbReference type="EMBL" id="EPY16316.1"/>
    </source>
</evidence>
<feature type="compositionally biased region" description="Polar residues" evidence="1">
    <location>
        <begin position="193"/>
        <end position="206"/>
    </location>
</feature>
<comment type="caution">
    <text evidence="2">The sequence shown here is derived from an EMBL/GenBank/DDBJ whole genome shotgun (WGS) entry which is preliminary data.</text>
</comment>
<dbReference type="Proteomes" id="UP000015354">
    <property type="component" value="Unassembled WGS sequence"/>
</dbReference>
<sequence>MSTPHNFACTTFNDAALPSETNGNVWIPSPNSRKGMAAKRPSAEYNAPRSGPRNNTNYPDSRLRANLNPGAGNRLMNSSENINGVRNNPYVGNTAVPPSRGAPPAGALADSSTSPLQVVQMRPSAEAANHLLTSNPEDTSQIASLFPTFDGGDADDAEHMSGAALTASDESYGQGRQMPPSSSMTGPPPLPRNNVSMTQVPPTNNYAGAGAASRSASTVLTRSQNLTTHQPYAASHLRHPRLRQRRRRAAPYEHE</sequence>
<name>S9UNR2_9TRYP</name>
<feature type="compositionally biased region" description="Polar residues" evidence="1">
    <location>
        <begin position="218"/>
        <end position="230"/>
    </location>
</feature>
<gene>
    <name evidence="2" type="ORF">STCU_11414</name>
</gene>
<feature type="compositionally biased region" description="Polar residues" evidence="1">
    <location>
        <begin position="23"/>
        <end position="32"/>
    </location>
</feature>
<accession>S9UNR2</accession>
<evidence type="ECO:0000313" key="3">
    <source>
        <dbReference type="Proteomes" id="UP000015354"/>
    </source>
</evidence>
<feature type="region of interest" description="Disordered" evidence="1">
    <location>
        <begin position="167"/>
        <end position="255"/>
    </location>
</feature>
<feature type="compositionally biased region" description="Low complexity" evidence="1">
    <location>
        <begin position="207"/>
        <end position="217"/>
    </location>
</feature>
<dbReference type="EMBL" id="ATMH01011359">
    <property type="protein sequence ID" value="EPY16316.1"/>
    <property type="molecule type" value="Genomic_DNA"/>
</dbReference>
<proteinExistence type="predicted"/>
<organism evidence="2 3">
    <name type="scientific">Strigomonas culicis</name>
    <dbReference type="NCBI Taxonomy" id="28005"/>
    <lineage>
        <taxon>Eukaryota</taxon>
        <taxon>Discoba</taxon>
        <taxon>Euglenozoa</taxon>
        <taxon>Kinetoplastea</taxon>
        <taxon>Metakinetoplastina</taxon>
        <taxon>Trypanosomatida</taxon>
        <taxon>Trypanosomatidae</taxon>
        <taxon>Strigomonadinae</taxon>
        <taxon>Strigomonas</taxon>
    </lineage>
</organism>
<keyword evidence="3" id="KW-1185">Reference proteome</keyword>
<feature type="compositionally biased region" description="Basic residues" evidence="1">
    <location>
        <begin position="236"/>
        <end position="249"/>
    </location>
</feature>
<feature type="region of interest" description="Disordered" evidence="1">
    <location>
        <begin position="92"/>
        <end position="117"/>
    </location>
</feature>
<evidence type="ECO:0000256" key="1">
    <source>
        <dbReference type="SAM" id="MobiDB-lite"/>
    </source>
</evidence>
<protein>
    <submittedName>
        <fullName evidence="2">Uncharacterized protein</fullName>
    </submittedName>
</protein>
<dbReference type="AlphaFoldDB" id="S9UNR2"/>
<reference evidence="2 3" key="1">
    <citation type="journal article" date="2013" name="PLoS ONE">
        <title>Predicting the Proteins of Angomonas deanei, Strigomonas culicis and Their Respective Endosymbionts Reveals New Aspects of the Trypanosomatidae Family.</title>
        <authorList>
            <person name="Motta M.C."/>
            <person name="Martins A.C."/>
            <person name="de Souza S.S."/>
            <person name="Catta-Preta C.M."/>
            <person name="Silva R."/>
            <person name="Klein C.C."/>
            <person name="de Almeida L.G."/>
            <person name="de Lima Cunha O."/>
            <person name="Ciapina L.P."/>
            <person name="Brocchi M."/>
            <person name="Colabardini A.C."/>
            <person name="de Araujo Lima B."/>
            <person name="Machado C.R."/>
            <person name="de Almeida Soares C.M."/>
            <person name="Probst C.M."/>
            <person name="de Menezes C.B."/>
            <person name="Thompson C.E."/>
            <person name="Bartholomeu D.C."/>
            <person name="Gradia D.F."/>
            <person name="Pavoni D.P."/>
            <person name="Grisard E.C."/>
            <person name="Fantinatti-Garboggini F."/>
            <person name="Marchini F.K."/>
            <person name="Rodrigues-Luiz G.F."/>
            <person name="Wagner G."/>
            <person name="Goldman G.H."/>
            <person name="Fietto J.L."/>
            <person name="Elias M.C."/>
            <person name="Goldman M.H."/>
            <person name="Sagot M.F."/>
            <person name="Pereira M."/>
            <person name="Stoco P.H."/>
            <person name="de Mendonca-Neto R.P."/>
            <person name="Teixeira S.M."/>
            <person name="Maciel T.E."/>
            <person name="de Oliveira Mendes T.A."/>
            <person name="Urmenyi T.P."/>
            <person name="de Souza W."/>
            <person name="Schenkman S."/>
            <person name="de Vasconcelos A.T."/>
        </authorList>
    </citation>
    <scope>NUCLEOTIDE SEQUENCE [LARGE SCALE GENOMIC DNA]</scope>
</reference>